<organism evidence="1 2">
    <name type="scientific">Candidatus Daviesbacteria bacterium RIFOXYD1_FULL_41_10</name>
    <dbReference type="NCBI Taxonomy" id="1797801"/>
    <lineage>
        <taxon>Bacteria</taxon>
        <taxon>Candidatus Daviesiibacteriota</taxon>
    </lineage>
</organism>
<proteinExistence type="predicted"/>
<protein>
    <submittedName>
        <fullName evidence="1">Uncharacterized protein</fullName>
    </submittedName>
</protein>
<sequence length="208" mass="22881">MVEQGISNPLLDEVLRNRKAKQARIESEAKAAAMLPDFKVKLGMLIADKIPPPEVIVKTYEFSGIIPDDACAVGHERWENSLTTHLLVTIAQDEGGPLCVKISASGYPKKDDPDSAKALNFEVNVHELDRVLIIQGLKATEQSKQWETKGIDAHSFPAWSRTATFGDLLPYKQLIEGLILKGKLGGTGVTFEGKTPPIIQWNSGFQYL</sequence>
<comment type="caution">
    <text evidence="1">The sequence shown here is derived from an EMBL/GenBank/DDBJ whole genome shotgun (WGS) entry which is preliminary data.</text>
</comment>
<evidence type="ECO:0000313" key="2">
    <source>
        <dbReference type="Proteomes" id="UP000177135"/>
    </source>
</evidence>
<evidence type="ECO:0000313" key="1">
    <source>
        <dbReference type="EMBL" id="OGE71754.1"/>
    </source>
</evidence>
<name>A0A1F5N296_9BACT</name>
<dbReference type="Proteomes" id="UP000177135">
    <property type="component" value="Unassembled WGS sequence"/>
</dbReference>
<reference evidence="1 2" key="1">
    <citation type="journal article" date="2016" name="Nat. Commun.">
        <title>Thousands of microbial genomes shed light on interconnected biogeochemical processes in an aquifer system.</title>
        <authorList>
            <person name="Anantharaman K."/>
            <person name="Brown C.T."/>
            <person name="Hug L.A."/>
            <person name="Sharon I."/>
            <person name="Castelle C.J."/>
            <person name="Probst A.J."/>
            <person name="Thomas B.C."/>
            <person name="Singh A."/>
            <person name="Wilkins M.J."/>
            <person name="Karaoz U."/>
            <person name="Brodie E.L."/>
            <person name="Williams K.H."/>
            <person name="Hubbard S.S."/>
            <person name="Banfield J.F."/>
        </authorList>
    </citation>
    <scope>NUCLEOTIDE SEQUENCE [LARGE SCALE GENOMIC DNA]</scope>
</reference>
<accession>A0A1F5N296</accession>
<gene>
    <name evidence="1" type="ORF">A2617_00855</name>
</gene>
<dbReference type="EMBL" id="MFEC01000006">
    <property type="protein sequence ID" value="OGE71754.1"/>
    <property type="molecule type" value="Genomic_DNA"/>
</dbReference>
<dbReference type="AlphaFoldDB" id="A0A1F5N296"/>